<feature type="domain" description="Serine aminopeptidase S33" evidence="3">
    <location>
        <begin position="20"/>
        <end position="232"/>
    </location>
</feature>
<evidence type="ECO:0000256" key="2">
    <source>
        <dbReference type="PIRSR" id="PIRSR017388-2"/>
    </source>
</evidence>
<dbReference type="InterPro" id="IPR022742">
    <property type="entry name" value="Hydrolase_4"/>
</dbReference>
<evidence type="ECO:0000313" key="5">
    <source>
        <dbReference type="Proteomes" id="UP000315636"/>
    </source>
</evidence>
<dbReference type="AlphaFoldDB" id="A0A521D084"/>
<evidence type="ECO:0000313" key="4">
    <source>
        <dbReference type="EMBL" id="SMO65106.1"/>
    </source>
</evidence>
<organism evidence="4 5">
    <name type="scientific">Melghirimyces algeriensis</name>
    <dbReference type="NCBI Taxonomy" id="910412"/>
    <lineage>
        <taxon>Bacteria</taxon>
        <taxon>Bacillati</taxon>
        <taxon>Bacillota</taxon>
        <taxon>Bacilli</taxon>
        <taxon>Bacillales</taxon>
        <taxon>Thermoactinomycetaceae</taxon>
        <taxon>Melghirimyces</taxon>
    </lineage>
</organism>
<proteinExistence type="predicted"/>
<dbReference type="PANTHER" id="PTHR11614">
    <property type="entry name" value="PHOSPHOLIPASE-RELATED"/>
    <property type="match status" value="1"/>
</dbReference>
<dbReference type="PIRSF" id="PIRSF017388">
    <property type="entry name" value="Esterase_lipase"/>
    <property type="match status" value="1"/>
</dbReference>
<feature type="active site" description="Nucleophile" evidence="1">
    <location>
        <position position="96"/>
    </location>
</feature>
<dbReference type="GO" id="GO:0052689">
    <property type="term" value="F:carboxylic ester hydrolase activity"/>
    <property type="evidence" value="ECO:0007669"/>
    <property type="project" value="InterPro"/>
</dbReference>
<dbReference type="Proteomes" id="UP000315636">
    <property type="component" value="Unassembled WGS sequence"/>
</dbReference>
<feature type="active site" description="Charge relay system" evidence="1">
    <location>
        <position position="195"/>
    </location>
</feature>
<gene>
    <name evidence="4" type="ORF">SAMN06264849_1058</name>
</gene>
<protein>
    <submittedName>
        <fullName evidence="4">Carboxylesterase</fullName>
    </submittedName>
</protein>
<name>A0A521D084_9BACL</name>
<sequence length="261" mass="30278">MKIRRRPPDPFFYQGSETGILLIHGFTGTPSELRPMGRYLEKQGYTVYAPLLPGHGTSPEEMECTSWKDWWACVFNAYDRLRLQGKVRQIVAVGLSMGGALALKLAQEREVAGVVPLCAPVYLQDKRHRFVNMVRWFKPYLERKGEKPPHIEVHLTPYDRTPLKCISSLNGLIRHVRRRLSKVEVPAMVVQAVRDETVHPKSARYIYNHISSKDKQLIWFEKSSHIITLDQERKQLFTEVDAFIRRVTENRERNAPEGKEN</sequence>
<dbReference type="InterPro" id="IPR051044">
    <property type="entry name" value="MAG_DAG_Lipase"/>
</dbReference>
<evidence type="ECO:0000256" key="1">
    <source>
        <dbReference type="PIRSR" id="PIRSR017388-1"/>
    </source>
</evidence>
<feature type="binding site" evidence="2">
    <location>
        <position position="97"/>
    </location>
    <ligand>
        <name>substrate</name>
    </ligand>
</feature>
<feature type="binding site" evidence="2">
    <location>
        <position position="26"/>
    </location>
    <ligand>
        <name>substrate</name>
    </ligand>
</feature>
<accession>A0A521D084</accession>
<dbReference type="SUPFAM" id="SSF53474">
    <property type="entry name" value="alpha/beta-Hydrolases"/>
    <property type="match status" value="1"/>
</dbReference>
<reference evidence="4 5" key="1">
    <citation type="submission" date="2017-05" db="EMBL/GenBank/DDBJ databases">
        <authorList>
            <person name="Varghese N."/>
            <person name="Submissions S."/>
        </authorList>
    </citation>
    <scope>NUCLEOTIDE SEQUENCE [LARGE SCALE GENOMIC DNA]</scope>
    <source>
        <strain evidence="4 5">DSM 45474</strain>
    </source>
</reference>
<dbReference type="Gene3D" id="3.40.50.1820">
    <property type="entry name" value="alpha/beta hydrolase"/>
    <property type="match status" value="1"/>
</dbReference>
<dbReference type="EMBL" id="FXTI01000005">
    <property type="protein sequence ID" value="SMO65106.1"/>
    <property type="molecule type" value="Genomic_DNA"/>
</dbReference>
<dbReference type="Pfam" id="PF12146">
    <property type="entry name" value="Hydrolase_4"/>
    <property type="match status" value="1"/>
</dbReference>
<dbReference type="InterPro" id="IPR012354">
    <property type="entry name" value="Esterase_lipase"/>
</dbReference>
<dbReference type="InterPro" id="IPR029058">
    <property type="entry name" value="AB_hydrolase_fold"/>
</dbReference>
<keyword evidence="5" id="KW-1185">Reference proteome</keyword>
<feature type="active site" description="Charge relay system" evidence="1">
    <location>
        <position position="225"/>
    </location>
</feature>
<evidence type="ECO:0000259" key="3">
    <source>
        <dbReference type="Pfam" id="PF12146"/>
    </source>
</evidence>
<dbReference type="OrthoDB" id="9800213at2"/>
<dbReference type="RefSeq" id="WP_142505351.1">
    <property type="nucleotide sequence ID" value="NZ_FXTI01000005.1"/>
</dbReference>